<evidence type="ECO:0000313" key="2">
    <source>
        <dbReference type="EMBL" id="QHT94295.1"/>
    </source>
</evidence>
<name>A0A6C0IP68_9ZZZZ</name>
<organism evidence="2">
    <name type="scientific">viral metagenome</name>
    <dbReference type="NCBI Taxonomy" id="1070528"/>
    <lineage>
        <taxon>unclassified sequences</taxon>
        <taxon>metagenomes</taxon>
        <taxon>organismal metagenomes</taxon>
    </lineage>
</organism>
<protein>
    <recommendedName>
        <fullName evidence="3">Transmembrane protein</fullName>
    </recommendedName>
</protein>
<proteinExistence type="predicted"/>
<feature type="transmembrane region" description="Helical" evidence="1">
    <location>
        <begin position="49"/>
        <end position="66"/>
    </location>
</feature>
<accession>A0A6C0IP68</accession>
<keyword evidence="1" id="KW-0472">Membrane</keyword>
<evidence type="ECO:0000256" key="1">
    <source>
        <dbReference type="SAM" id="Phobius"/>
    </source>
</evidence>
<keyword evidence="1" id="KW-0812">Transmembrane</keyword>
<sequence>MYINYYSLKKCIIFLCVFYVDDYQQICQQNQQISRKNPIFQKLKKSKKNVSNTFVIIFFAFTGSSGKTKKTQKFYIKKNIFFSKWTFINVLFQKTAWSFYTFFLFFFI</sequence>
<dbReference type="EMBL" id="MN740218">
    <property type="protein sequence ID" value="QHT94295.1"/>
    <property type="molecule type" value="Genomic_DNA"/>
</dbReference>
<feature type="transmembrane region" description="Helical" evidence="1">
    <location>
        <begin position="86"/>
        <end position="107"/>
    </location>
</feature>
<dbReference type="AlphaFoldDB" id="A0A6C0IP68"/>
<evidence type="ECO:0008006" key="3">
    <source>
        <dbReference type="Google" id="ProtNLM"/>
    </source>
</evidence>
<keyword evidence="1" id="KW-1133">Transmembrane helix</keyword>
<reference evidence="2" key="1">
    <citation type="journal article" date="2020" name="Nature">
        <title>Giant virus diversity and host interactions through global metagenomics.</title>
        <authorList>
            <person name="Schulz F."/>
            <person name="Roux S."/>
            <person name="Paez-Espino D."/>
            <person name="Jungbluth S."/>
            <person name="Walsh D.A."/>
            <person name="Denef V.J."/>
            <person name="McMahon K.D."/>
            <person name="Konstantinidis K.T."/>
            <person name="Eloe-Fadrosh E.A."/>
            <person name="Kyrpides N.C."/>
            <person name="Woyke T."/>
        </authorList>
    </citation>
    <scope>NUCLEOTIDE SEQUENCE</scope>
    <source>
        <strain evidence="2">GVMAG-M-3300024258-28</strain>
    </source>
</reference>